<evidence type="ECO:0000256" key="4">
    <source>
        <dbReference type="RuleBase" id="RU003690"/>
    </source>
</evidence>
<evidence type="ECO:0000256" key="1">
    <source>
        <dbReference type="ARBA" id="ARBA00010838"/>
    </source>
</evidence>
<dbReference type="SUPFAM" id="SSF51445">
    <property type="entry name" value="(Trans)glycosidases"/>
    <property type="match status" value="1"/>
</dbReference>
<dbReference type="Gene3D" id="3.20.20.80">
    <property type="entry name" value="Glycosidases"/>
    <property type="match status" value="2"/>
</dbReference>
<dbReference type="OrthoDB" id="65569at2759"/>
<keyword evidence="3" id="KW-0326">Glycosidase</keyword>
<dbReference type="GO" id="GO:0008422">
    <property type="term" value="F:beta-glucosidase activity"/>
    <property type="evidence" value="ECO:0007669"/>
    <property type="project" value="UniProtKB-ARBA"/>
</dbReference>
<evidence type="ECO:0000313" key="5">
    <source>
        <dbReference type="EMBL" id="MQM03894.1"/>
    </source>
</evidence>
<dbReference type="AlphaFoldDB" id="A0A843WIJ3"/>
<comment type="caution">
    <text evidence="5">The sequence shown here is derived from an EMBL/GenBank/DDBJ whole genome shotgun (WGS) entry which is preliminary data.</text>
</comment>
<evidence type="ECO:0000256" key="2">
    <source>
        <dbReference type="ARBA" id="ARBA00022801"/>
    </source>
</evidence>
<protein>
    <submittedName>
        <fullName evidence="5">Uncharacterized protein</fullName>
    </submittedName>
</protein>
<gene>
    <name evidence="5" type="ORF">Taro_036684</name>
</gene>
<dbReference type="InterPro" id="IPR017853">
    <property type="entry name" value="GH"/>
</dbReference>
<dbReference type="EMBL" id="NMUH01003114">
    <property type="protein sequence ID" value="MQM03894.1"/>
    <property type="molecule type" value="Genomic_DNA"/>
</dbReference>
<keyword evidence="6" id="KW-1185">Reference proteome</keyword>
<dbReference type="Proteomes" id="UP000652761">
    <property type="component" value="Unassembled WGS sequence"/>
</dbReference>
<evidence type="ECO:0000313" key="6">
    <source>
        <dbReference type="Proteomes" id="UP000652761"/>
    </source>
</evidence>
<sequence length="263" mass="30758">MCSFQYRKGLDTTNPNYNAPLKLRILWTFYQDSQKGITGITIVSSWFVPYDKSKSDQDAAQRALDFMYGWFMDPLTQGDYPFSMRVLAGDRLPKFTKQQSELIKGSFDFIGLNYYTTNYAVAFPFSNYAKNRSYDTDAYANLTGKNCINIFLSLCSHLVGVDEFNNVSLTLAEALKDDVRIAYYQQHLQQVRRAMRYPMSPSSDYMNYQLPIISHYHRVDVRGFFAWSLMDNFEWMDGYTVRFGIYYVDYKDGLKRYPKSSTH</sequence>
<dbReference type="PANTHER" id="PTHR10353">
    <property type="entry name" value="GLYCOSYL HYDROLASE"/>
    <property type="match status" value="1"/>
</dbReference>
<comment type="similarity">
    <text evidence="1 4">Belongs to the glycosyl hydrolase 1 family.</text>
</comment>
<name>A0A843WIJ3_COLES</name>
<reference evidence="5" key="1">
    <citation type="submission" date="2017-07" db="EMBL/GenBank/DDBJ databases">
        <title>Taro Niue Genome Assembly and Annotation.</title>
        <authorList>
            <person name="Atibalentja N."/>
            <person name="Keating K."/>
            <person name="Fields C.J."/>
        </authorList>
    </citation>
    <scope>NUCLEOTIDE SEQUENCE</scope>
    <source>
        <strain evidence="5">Niue_2</strain>
        <tissue evidence="5">Leaf</tissue>
    </source>
</reference>
<dbReference type="PANTHER" id="PTHR10353:SF137">
    <property type="entry name" value="MYROSINASE 3-RELATED"/>
    <property type="match status" value="1"/>
</dbReference>
<proteinExistence type="inferred from homology"/>
<keyword evidence="2" id="KW-0378">Hydrolase</keyword>
<accession>A0A843WIJ3</accession>
<dbReference type="InterPro" id="IPR001360">
    <property type="entry name" value="Glyco_hydro_1"/>
</dbReference>
<dbReference type="Pfam" id="PF00232">
    <property type="entry name" value="Glyco_hydro_1"/>
    <property type="match status" value="2"/>
</dbReference>
<dbReference type="GO" id="GO:0005975">
    <property type="term" value="P:carbohydrate metabolic process"/>
    <property type="evidence" value="ECO:0007669"/>
    <property type="project" value="InterPro"/>
</dbReference>
<evidence type="ECO:0000256" key="3">
    <source>
        <dbReference type="ARBA" id="ARBA00023295"/>
    </source>
</evidence>
<organism evidence="5 6">
    <name type="scientific">Colocasia esculenta</name>
    <name type="common">Wild taro</name>
    <name type="synonym">Arum esculentum</name>
    <dbReference type="NCBI Taxonomy" id="4460"/>
    <lineage>
        <taxon>Eukaryota</taxon>
        <taxon>Viridiplantae</taxon>
        <taxon>Streptophyta</taxon>
        <taxon>Embryophyta</taxon>
        <taxon>Tracheophyta</taxon>
        <taxon>Spermatophyta</taxon>
        <taxon>Magnoliopsida</taxon>
        <taxon>Liliopsida</taxon>
        <taxon>Araceae</taxon>
        <taxon>Aroideae</taxon>
        <taxon>Colocasieae</taxon>
        <taxon>Colocasia</taxon>
    </lineage>
</organism>
<dbReference type="PRINTS" id="PR00131">
    <property type="entry name" value="GLHYDRLASE1"/>
</dbReference>